<feature type="non-terminal residue" evidence="2">
    <location>
        <position position="1"/>
    </location>
</feature>
<protein>
    <submittedName>
        <fullName evidence="2">Putative ovule protein</fullName>
    </submittedName>
</protein>
<keyword evidence="1" id="KW-0812">Transmembrane</keyword>
<evidence type="ECO:0000256" key="1">
    <source>
        <dbReference type="SAM" id="Phobius"/>
    </source>
</evidence>
<name>A0A0V0HSS8_SOLCH</name>
<keyword evidence="1" id="KW-1133">Transmembrane helix</keyword>
<organism evidence="2">
    <name type="scientific">Solanum chacoense</name>
    <name type="common">Chaco potato</name>
    <dbReference type="NCBI Taxonomy" id="4108"/>
    <lineage>
        <taxon>Eukaryota</taxon>
        <taxon>Viridiplantae</taxon>
        <taxon>Streptophyta</taxon>
        <taxon>Embryophyta</taxon>
        <taxon>Tracheophyta</taxon>
        <taxon>Spermatophyta</taxon>
        <taxon>Magnoliopsida</taxon>
        <taxon>eudicotyledons</taxon>
        <taxon>Gunneridae</taxon>
        <taxon>Pentapetalae</taxon>
        <taxon>asterids</taxon>
        <taxon>lamiids</taxon>
        <taxon>Solanales</taxon>
        <taxon>Solanaceae</taxon>
        <taxon>Solanoideae</taxon>
        <taxon>Solaneae</taxon>
        <taxon>Solanum</taxon>
    </lineage>
</organism>
<dbReference type="EMBL" id="GEDG01015539">
    <property type="protein sequence ID" value="JAP23375.1"/>
    <property type="molecule type" value="Transcribed_RNA"/>
</dbReference>
<evidence type="ECO:0000313" key="2">
    <source>
        <dbReference type="EMBL" id="JAP23375.1"/>
    </source>
</evidence>
<dbReference type="AlphaFoldDB" id="A0A0V0HSS8"/>
<accession>A0A0V0HSS8</accession>
<proteinExistence type="predicted"/>
<feature type="transmembrane region" description="Helical" evidence="1">
    <location>
        <begin position="23"/>
        <end position="42"/>
    </location>
</feature>
<sequence length="63" mass="7499">ILHSKNRSEGYTSFTIFNYNSSFYTNYTTQIFLLLFGLLLFFSPPNYTKCVWSLSLFSSFLMW</sequence>
<keyword evidence="1" id="KW-0472">Membrane</keyword>
<reference evidence="2" key="1">
    <citation type="submission" date="2015-12" db="EMBL/GenBank/DDBJ databases">
        <title>Gene expression during late stages of embryo sac development: a critical building block for successful pollen-pistil interactions.</title>
        <authorList>
            <person name="Liu Y."/>
            <person name="Joly V."/>
            <person name="Sabar M."/>
            <person name="Matton D.P."/>
        </authorList>
    </citation>
    <scope>NUCLEOTIDE SEQUENCE</scope>
</reference>